<evidence type="ECO:0000256" key="1">
    <source>
        <dbReference type="ARBA" id="ARBA00022741"/>
    </source>
</evidence>
<dbReference type="SUPFAM" id="SSF52540">
    <property type="entry name" value="P-loop containing nucleoside triphosphate hydrolases"/>
    <property type="match status" value="1"/>
</dbReference>
<keyword evidence="2" id="KW-0067">ATP-binding</keyword>
<organism evidence="3 4">
    <name type="scientific">Candidatus Viridilinea halotolerans</name>
    <dbReference type="NCBI Taxonomy" id="2491704"/>
    <lineage>
        <taxon>Bacteria</taxon>
        <taxon>Bacillati</taxon>
        <taxon>Chloroflexota</taxon>
        <taxon>Chloroflexia</taxon>
        <taxon>Chloroflexales</taxon>
        <taxon>Chloroflexineae</taxon>
        <taxon>Oscillochloridaceae</taxon>
        <taxon>Candidatus Viridilinea</taxon>
    </lineage>
</organism>
<evidence type="ECO:0000313" key="4">
    <source>
        <dbReference type="Proteomes" id="UP000280307"/>
    </source>
</evidence>
<keyword evidence="1" id="KW-0547">Nucleotide-binding</keyword>
<comment type="caution">
    <text evidence="3">The sequence shown here is derived from an EMBL/GenBank/DDBJ whole genome shotgun (WGS) entry which is preliminary data.</text>
</comment>
<evidence type="ECO:0000256" key="2">
    <source>
        <dbReference type="ARBA" id="ARBA00022840"/>
    </source>
</evidence>
<dbReference type="InterPro" id="IPR005702">
    <property type="entry name" value="Wzc-like_C"/>
</dbReference>
<evidence type="ECO:0000313" key="3">
    <source>
        <dbReference type="EMBL" id="RRR65907.1"/>
    </source>
</evidence>
<dbReference type="Proteomes" id="UP000280307">
    <property type="component" value="Unassembled WGS sequence"/>
</dbReference>
<name>A0A426TR62_9CHLR</name>
<reference evidence="3 4" key="1">
    <citation type="submission" date="2018-12" db="EMBL/GenBank/DDBJ databases">
        <title>Genome Sequence of Candidatus Viridilinea halotolerans isolated from saline sulfide-rich spring.</title>
        <authorList>
            <person name="Grouzdev D.S."/>
            <person name="Burganskaya E.I."/>
            <person name="Krutkina M.S."/>
            <person name="Sukhacheva M.V."/>
            <person name="Gorlenko V.M."/>
        </authorList>
    </citation>
    <scope>NUCLEOTIDE SEQUENCE [LARGE SCALE GENOMIC DNA]</scope>
    <source>
        <strain evidence="3">Chok-6</strain>
    </source>
</reference>
<gene>
    <name evidence="3" type="ORF">EI684_21785</name>
</gene>
<dbReference type="PANTHER" id="PTHR32309">
    <property type="entry name" value="TYROSINE-PROTEIN KINASE"/>
    <property type="match status" value="1"/>
</dbReference>
<accession>A0A426TR62</accession>
<dbReference type="InterPro" id="IPR027417">
    <property type="entry name" value="P-loop_NTPase"/>
</dbReference>
<dbReference type="PANTHER" id="PTHR32309:SF13">
    <property type="entry name" value="FERRIC ENTEROBACTIN TRANSPORT PROTEIN FEPE"/>
    <property type="match status" value="1"/>
</dbReference>
<dbReference type="GO" id="GO:0005886">
    <property type="term" value="C:plasma membrane"/>
    <property type="evidence" value="ECO:0007669"/>
    <property type="project" value="TreeGrafter"/>
</dbReference>
<dbReference type="GO" id="GO:0004713">
    <property type="term" value="F:protein tyrosine kinase activity"/>
    <property type="evidence" value="ECO:0007669"/>
    <property type="project" value="TreeGrafter"/>
</dbReference>
<proteinExistence type="predicted"/>
<dbReference type="CDD" id="cd05387">
    <property type="entry name" value="BY-kinase"/>
    <property type="match status" value="1"/>
</dbReference>
<dbReference type="InterPro" id="IPR050445">
    <property type="entry name" value="Bact_polysacc_biosynth/exp"/>
</dbReference>
<protein>
    <submittedName>
        <fullName evidence="3">Chromosome partitioning protein</fullName>
    </submittedName>
</protein>
<dbReference type="AlphaFoldDB" id="A0A426TR62"/>
<sequence>MRLFDRRKNQALDQQGGGLTLRTRAGQELRYFPPAIVATFRHTVTERVYRGGLPARVAMLAALRGEGVSYTALAFALTLASDIAVDVCVVELNWWQSELAALVGQPDAPGLATVVAGEATFDEVLIQSDLPNLALLPAGPLPPERRHSIARSGVLREAIAELSQRYDHLIFDLPALLATSDALALVGLANACCVVVRQGVTRTSSVKQALDHVQQLEVLGVILNRSSFAAPRWLLNLIPQG</sequence>
<dbReference type="Gene3D" id="3.40.50.300">
    <property type="entry name" value="P-loop containing nucleotide triphosphate hydrolases"/>
    <property type="match status" value="1"/>
</dbReference>
<dbReference type="EMBL" id="RSAS01000900">
    <property type="protein sequence ID" value="RRR65907.1"/>
    <property type="molecule type" value="Genomic_DNA"/>
</dbReference>